<evidence type="ECO:0000256" key="2">
    <source>
        <dbReference type="ARBA" id="ARBA00022840"/>
    </source>
</evidence>
<name>A0ABV8KIJ2_9ACTN</name>
<dbReference type="SUPFAM" id="SSF46894">
    <property type="entry name" value="C-terminal effector domain of the bipartite response regulators"/>
    <property type="match status" value="1"/>
</dbReference>
<organism evidence="4 5">
    <name type="scientific">Micromonospora zhanjiangensis</name>
    <dbReference type="NCBI Taxonomy" id="1522057"/>
    <lineage>
        <taxon>Bacteria</taxon>
        <taxon>Bacillati</taxon>
        <taxon>Actinomycetota</taxon>
        <taxon>Actinomycetes</taxon>
        <taxon>Micromonosporales</taxon>
        <taxon>Micromonosporaceae</taxon>
        <taxon>Micromonospora</taxon>
    </lineage>
</organism>
<accession>A0ABV8KIJ2</accession>
<protein>
    <submittedName>
        <fullName evidence="4">AAA family ATPase</fullName>
    </submittedName>
</protein>
<evidence type="ECO:0000313" key="5">
    <source>
        <dbReference type="Proteomes" id="UP001595868"/>
    </source>
</evidence>
<sequence>MLLFEQAYAAATRGKGAVLLISGPVGAGKTALTQEIAAQASRRGGLCFMVTASAGEREHPFGVLARLVESMCVAGMPPPFPDSDPYRSHHPHALMDRFGAAITRFADGRPVLLGIDDVHFADEQSLRCLSYLIRRIERSELIIVLNESTSYERDTADLRAELLHLPYCHRIQLAPLTPAEVAEQATERLGGAADDEFVRFCTEVSGGNPLLMHALIDDRIAVPGQTSGEPGASFRQAVLRILHRSAPATAAVARFMAVLGDYATPALVAELGGAELVLVRECMRDLHEIGLLGAEGAEGFRHGRTRSAVLASVPLGSLPALHGRAAELLHASGAPAIAVAEHLVAAQDGGRGTWRVEILCEAAREAMTAGDVDSAVNSLRYAVGASEDETQRAQAAVLAADAQWHADPSRAARRLHGLGRDARAGLLTQPDALIVVNQLLWWGEFDEADELVRLTGVRNEGSSLTQLWRLYRRAGMGPDRYPDPDPPGEPLMARSGPIAAVTYLSSAATSAYDELATDQVDQMLVGIRAGTSLTPALYALVVLVQTGRSDEAAAWCDALLKEDWVARVPMRRVMIGTIKAVAALRGEDGGAALYEIREVFDAVPASSWGVVAGLPLSVAVRAATDLGDTQAARTYLAVPVPAAMFDTPFALPYLQALGRYHQAMGHRQSALTHLRSCAEIMTRWGVDAAEVASRMAGLGPATVGIGAEPAGGAEPAAGAGWVDRPSDPAGAADGTRLTDAEQRVAALAAAGNTNRQIAKHLCITVSTVEQHLTKIYRKLNVRSRSGLRRNQR</sequence>
<dbReference type="Proteomes" id="UP001595868">
    <property type="component" value="Unassembled WGS sequence"/>
</dbReference>
<dbReference type="PROSITE" id="PS50043">
    <property type="entry name" value="HTH_LUXR_2"/>
    <property type="match status" value="1"/>
</dbReference>
<dbReference type="Gene3D" id="3.40.50.300">
    <property type="entry name" value="P-loop containing nucleotide triphosphate hydrolases"/>
    <property type="match status" value="1"/>
</dbReference>
<proteinExistence type="predicted"/>
<dbReference type="RefSeq" id="WP_377543047.1">
    <property type="nucleotide sequence ID" value="NZ_JBHSBN010000003.1"/>
</dbReference>
<feature type="domain" description="HTH luxR-type" evidence="3">
    <location>
        <begin position="730"/>
        <end position="792"/>
    </location>
</feature>
<dbReference type="SUPFAM" id="SSF52540">
    <property type="entry name" value="P-loop containing nucleoside triphosphate hydrolases"/>
    <property type="match status" value="1"/>
</dbReference>
<dbReference type="SMART" id="SM00382">
    <property type="entry name" value="AAA"/>
    <property type="match status" value="1"/>
</dbReference>
<dbReference type="InterPro" id="IPR003593">
    <property type="entry name" value="AAA+_ATPase"/>
</dbReference>
<dbReference type="EMBL" id="JBHSBN010000003">
    <property type="protein sequence ID" value="MFC4105802.1"/>
    <property type="molecule type" value="Genomic_DNA"/>
</dbReference>
<dbReference type="Pfam" id="PF00196">
    <property type="entry name" value="GerE"/>
    <property type="match status" value="1"/>
</dbReference>
<dbReference type="InterPro" id="IPR027417">
    <property type="entry name" value="P-loop_NTPase"/>
</dbReference>
<dbReference type="CDD" id="cd06170">
    <property type="entry name" value="LuxR_C_like"/>
    <property type="match status" value="1"/>
</dbReference>
<dbReference type="Gene3D" id="1.10.10.10">
    <property type="entry name" value="Winged helix-like DNA-binding domain superfamily/Winged helix DNA-binding domain"/>
    <property type="match status" value="1"/>
</dbReference>
<keyword evidence="1" id="KW-0547">Nucleotide-binding</keyword>
<gene>
    <name evidence="4" type="ORF">ACFOX0_07620</name>
</gene>
<dbReference type="InterPro" id="IPR036388">
    <property type="entry name" value="WH-like_DNA-bd_sf"/>
</dbReference>
<dbReference type="PANTHER" id="PTHR16305">
    <property type="entry name" value="TESTICULAR SOLUBLE ADENYLYL CYCLASE"/>
    <property type="match status" value="1"/>
</dbReference>
<reference evidence="5" key="1">
    <citation type="journal article" date="2019" name="Int. J. Syst. Evol. Microbiol.">
        <title>The Global Catalogue of Microorganisms (GCM) 10K type strain sequencing project: providing services to taxonomists for standard genome sequencing and annotation.</title>
        <authorList>
            <consortium name="The Broad Institute Genomics Platform"/>
            <consortium name="The Broad Institute Genome Sequencing Center for Infectious Disease"/>
            <person name="Wu L."/>
            <person name="Ma J."/>
        </authorList>
    </citation>
    <scope>NUCLEOTIDE SEQUENCE [LARGE SCALE GENOMIC DNA]</scope>
    <source>
        <strain evidence="5">2902at01</strain>
    </source>
</reference>
<dbReference type="InterPro" id="IPR016032">
    <property type="entry name" value="Sig_transdc_resp-reg_C-effctor"/>
</dbReference>
<comment type="caution">
    <text evidence="4">The sequence shown here is derived from an EMBL/GenBank/DDBJ whole genome shotgun (WGS) entry which is preliminary data.</text>
</comment>
<dbReference type="PRINTS" id="PR00038">
    <property type="entry name" value="HTHLUXR"/>
</dbReference>
<dbReference type="InterPro" id="IPR041664">
    <property type="entry name" value="AAA_16"/>
</dbReference>
<dbReference type="Pfam" id="PF13191">
    <property type="entry name" value="AAA_16"/>
    <property type="match status" value="1"/>
</dbReference>
<dbReference type="InterPro" id="IPR000792">
    <property type="entry name" value="Tscrpt_reg_LuxR_C"/>
</dbReference>
<dbReference type="PANTHER" id="PTHR16305:SF35">
    <property type="entry name" value="TRANSCRIPTIONAL ACTIVATOR DOMAIN"/>
    <property type="match status" value="1"/>
</dbReference>
<keyword evidence="5" id="KW-1185">Reference proteome</keyword>
<evidence type="ECO:0000256" key="1">
    <source>
        <dbReference type="ARBA" id="ARBA00022741"/>
    </source>
</evidence>
<evidence type="ECO:0000259" key="3">
    <source>
        <dbReference type="PROSITE" id="PS50043"/>
    </source>
</evidence>
<evidence type="ECO:0000313" key="4">
    <source>
        <dbReference type="EMBL" id="MFC4105802.1"/>
    </source>
</evidence>
<keyword evidence="2" id="KW-0067">ATP-binding</keyword>
<dbReference type="SMART" id="SM00421">
    <property type="entry name" value="HTH_LUXR"/>
    <property type="match status" value="1"/>
</dbReference>